<dbReference type="SUPFAM" id="SSF101478">
    <property type="entry name" value="ADP-ribosylglycohydrolase"/>
    <property type="match status" value="1"/>
</dbReference>
<sequence>MEAREAVEKVEQWLRTGTSADLTTGEHAVRVDHENVLRVPEGWYVPYDTVRALDGGDWLAALVPQPALVVREDGALRQPDLSPEGRLPSSPVPGEEDWQEILEPEFEHSGVAYLGVPATAVLAWRKYVDGEPTEEVRINPEYEQGPERLGYPPIDTPLEYLLSCFSTERYDRAQYLAGLLSAEVLIPLDPETGQPLEQQWEEGRTMLRVYSSRRRLPVGTARWLRADVLSVIDRFPGVGLLINPGSFPSDRLEASELAAARAEWPKFRQSPPVVENSPEHSERLAETGRLVAERFGLDDPLAGLGGAMAKARAAGFELSEVECEHFVVGRAWERRNGVPADGVDSPGDDLSGQEWPEDLAANGLSAGYDALGRVRPHATGSGKFFRQDADGVGFQWHRIAGAFVGFALGESLGLAVDKLSTPEVHARLDEGLLDRVGRPGPLTEQLLFHTEGLLRALPAPVTPVLQTVGVLALRRWQEVGGDDGWLARVAALRDRAPVPAASGDDVSFLVPGLAAAVCGGGPESDEDTAAQVGRLLAAGAGADGPTADAAAAVADLFARLFRRADPAYPPHVHVQRQLDAGTVSGPVAEALANAARTRVELVRADHEELDAAGTGHSAVDALGRSLIAVFRRFFDPRWTLVSAVTHSGHSAITGALAGAMLGARYGIPGLPEDWLHQLELRDLVETVAGDAFWHFSAHPPLADPRYATEWATRYPREAL</sequence>
<keyword evidence="6" id="KW-1185">Reference proteome</keyword>
<reference evidence="5" key="1">
    <citation type="submission" date="2022-11" db="EMBL/GenBank/DDBJ databases">
        <authorList>
            <person name="Mo P."/>
        </authorList>
    </citation>
    <scope>NUCLEOTIDE SEQUENCE</scope>
    <source>
        <strain evidence="5">HUAS 11-8</strain>
    </source>
</reference>
<evidence type="ECO:0000256" key="2">
    <source>
        <dbReference type="ARBA" id="ARBA00022801"/>
    </source>
</evidence>
<accession>A0ABY7BAX9</accession>
<evidence type="ECO:0000313" key="5">
    <source>
        <dbReference type="EMBL" id="WAL67853.1"/>
    </source>
</evidence>
<dbReference type="InterPro" id="IPR005502">
    <property type="entry name" value="Ribosyl_crysJ1"/>
</dbReference>
<dbReference type="PANTHER" id="PTHR16222:SF24">
    <property type="entry name" value="ADP-RIBOSYLHYDROLASE ARH3"/>
    <property type="match status" value="1"/>
</dbReference>
<comment type="similarity">
    <text evidence="1">Belongs to the ADP-ribosylglycohydrolase family.</text>
</comment>
<evidence type="ECO:0000313" key="6">
    <source>
        <dbReference type="Proteomes" id="UP001163203"/>
    </source>
</evidence>
<dbReference type="Pfam" id="PF03747">
    <property type="entry name" value="ADP_ribosyl_GH"/>
    <property type="match status" value="1"/>
</dbReference>
<name>A0ABY7BAX9_9PSEU</name>
<dbReference type="Proteomes" id="UP001163203">
    <property type="component" value="Chromosome"/>
</dbReference>
<protein>
    <submittedName>
        <fullName evidence="5">YrhB domain-containing protein</fullName>
    </submittedName>
</protein>
<organism evidence="5 6">
    <name type="scientific">Amycolatopsis cynarae</name>
    <dbReference type="NCBI Taxonomy" id="2995223"/>
    <lineage>
        <taxon>Bacteria</taxon>
        <taxon>Bacillati</taxon>
        <taxon>Actinomycetota</taxon>
        <taxon>Actinomycetes</taxon>
        <taxon>Pseudonocardiales</taxon>
        <taxon>Pseudonocardiaceae</taxon>
        <taxon>Amycolatopsis</taxon>
    </lineage>
</organism>
<dbReference type="RefSeq" id="WP_268757948.1">
    <property type="nucleotide sequence ID" value="NZ_CP113836.1"/>
</dbReference>
<evidence type="ECO:0000256" key="1">
    <source>
        <dbReference type="ARBA" id="ARBA00010702"/>
    </source>
</evidence>
<dbReference type="InterPro" id="IPR036705">
    <property type="entry name" value="Ribosyl_crysJ1_sf"/>
</dbReference>
<dbReference type="InterPro" id="IPR029082">
    <property type="entry name" value="Imm35"/>
</dbReference>
<gene>
    <name evidence="5" type="ORF">ORV05_08800</name>
</gene>
<dbReference type="Gene3D" id="1.10.4080.10">
    <property type="entry name" value="ADP-ribosylation/Crystallin J1"/>
    <property type="match status" value="1"/>
</dbReference>
<dbReference type="Pfam" id="PF15567">
    <property type="entry name" value="Imm35"/>
    <property type="match status" value="1"/>
</dbReference>
<evidence type="ECO:0000259" key="4">
    <source>
        <dbReference type="Pfam" id="PF15567"/>
    </source>
</evidence>
<dbReference type="PANTHER" id="PTHR16222">
    <property type="entry name" value="ADP-RIBOSYLGLYCOHYDROLASE"/>
    <property type="match status" value="1"/>
</dbReference>
<dbReference type="EMBL" id="CP113836">
    <property type="protein sequence ID" value="WAL67853.1"/>
    <property type="molecule type" value="Genomic_DNA"/>
</dbReference>
<feature type="domain" description="Immunity protein 35" evidence="4">
    <location>
        <begin position="5"/>
        <end position="100"/>
    </location>
</feature>
<proteinExistence type="inferred from homology"/>
<evidence type="ECO:0000256" key="3">
    <source>
        <dbReference type="SAM" id="MobiDB-lite"/>
    </source>
</evidence>
<feature type="region of interest" description="Disordered" evidence="3">
    <location>
        <begin position="76"/>
        <end position="95"/>
    </location>
</feature>
<keyword evidence="2" id="KW-0378">Hydrolase</keyword>
<dbReference type="InterPro" id="IPR050792">
    <property type="entry name" value="ADP-ribosylglycohydrolase"/>
</dbReference>